<sequence>MNRVLIEKSHIPTNPWREALLAMAILAMVILMAQTKHPSKRGDGAGEDTFQGRGSEKNKFIGLSRLIYARARTKIVAMNIHLFVRSILVACKYDL</sequence>
<keyword evidence="3" id="KW-1185">Reference proteome</keyword>
<gene>
    <name evidence="2" type="ORF">Acr_04g0003180</name>
</gene>
<name>A0A7J0EGS8_9ERIC</name>
<organism evidence="2 3">
    <name type="scientific">Actinidia rufa</name>
    <dbReference type="NCBI Taxonomy" id="165716"/>
    <lineage>
        <taxon>Eukaryota</taxon>
        <taxon>Viridiplantae</taxon>
        <taxon>Streptophyta</taxon>
        <taxon>Embryophyta</taxon>
        <taxon>Tracheophyta</taxon>
        <taxon>Spermatophyta</taxon>
        <taxon>Magnoliopsida</taxon>
        <taxon>eudicotyledons</taxon>
        <taxon>Gunneridae</taxon>
        <taxon>Pentapetalae</taxon>
        <taxon>asterids</taxon>
        <taxon>Ericales</taxon>
        <taxon>Actinidiaceae</taxon>
        <taxon>Actinidia</taxon>
    </lineage>
</organism>
<dbReference type="EMBL" id="BJWL01000004">
    <property type="protein sequence ID" value="GFY85580.1"/>
    <property type="molecule type" value="Genomic_DNA"/>
</dbReference>
<comment type="caution">
    <text evidence="2">The sequence shown here is derived from an EMBL/GenBank/DDBJ whole genome shotgun (WGS) entry which is preliminary data.</text>
</comment>
<dbReference type="Proteomes" id="UP000585474">
    <property type="component" value="Unassembled WGS sequence"/>
</dbReference>
<keyword evidence="1" id="KW-0472">Membrane</keyword>
<keyword evidence="1" id="KW-0812">Transmembrane</keyword>
<evidence type="ECO:0000313" key="3">
    <source>
        <dbReference type="Proteomes" id="UP000585474"/>
    </source>
</evidence>
<reference evidence="2 3" key="1">
    <citation type="submission" date="2019-07" db="EMBL/GenBank/DDBJ databases">
        <title>De Novo Assembly of kiwifruit Actinidia rufa.</title>
        <authorList>
            <person name="Sugita-Konishi S."/>
            <person name="Sato K."/>
            <person name="Mori E."/>
            <person name="Abe Y."/>
            <person name="Kisaki G."/>
            <person name="Hamano K."/>
            <person name="Suezawa K."/>
            <person name="Otani M."/>
            <person name="Fukuda T."/>
            <person name="Manabe T."/>
            <person name="Gomi K."/>
            <person name="Tabuchi M."/>
            <person name="Akimitsu K."/>
            <person name="Kataoka I."/>
        </authorList>
    </citation>
    <scope>NUCLEOTIDE SEQUENCE [LARGE SCALE GENOMIC DNA]</scope>
    <source>
        <strain evidence="3">cv. Fuchu</strain>
    </source>
</reference>
<proteinExistence type="predicted"/>
<keyword evidence="1" id="KW-1133">Transmembrane helix</keyword>
<evidence type="ECO:0000256" key="1">
    <source>
        <dbReference type="SAM" id="Phobius"/>
    </source>
</evidence>
<evidence type="ECO:0000313" key="2">
    <source>
        <dbReference type="EMBL" id="GFY85580.1"/>
    </source>
</evidence>
<feature type="transmembrane region" description="Helical" evidence="1">
    <location>
        <begin position="15"/>
        <end position="33"/>
    </location>
</feature>
<accession>A0A7J0EGS8</accession>
<dbReference type="AlphaFoldDB" id="A0A7J0EGS8"/>
<protein>
    <submittedName>
        <fullName evidence="2">Uncharacterized protein</fullName>
    </submittedName>
</protein>